<evidence type="ECO:0000259" key="2">
    <source>
        <dbReference type="Pfam" id="PF03787"/>
    </source>
</evidence>
<dbReference type="PANTHER" id="PTHR35579:SF3">
    <property type="entry name" value="CRISPR SYSTEM CMS ENDORIBONUCLEASE CSM3"/>
    <property type="match status" value="1"/>
</dbReference>
<dbReference type="RefSeq" id="WP_252662540.1">
    <property type="nucleotide sequence ID" value="NZ_CP098611.1"/>
</dbReference>
<feature type="domain" description="CRISPR type III-associated protein" evidence="2">
    <location>
        <begin position="7"/>
        <end position="203"/>
    </location>
</feature>
<dbReference type="InterPro" id="IPR005537">
    <property type="entry name" value="RAMP_III_fam"/>
</dbReference>
<protein>
    <submittedName>
        <fullName evidence="3">RAMP superfamily CRISPR-associated protein</fullName>
    </submittedName>
</protein>
<evidence type="ECO:0000256" key="1">
    <source>
        <dbReference type="ARBA" id="ARBA00023118"/>
    </source>
</evidence>
<proteinExistence type="predicted"/>
<dbReference type="Proteomes" id="UP001056708">
    <property type="component" value="Chromosome"/>
</dbReference>
<accession>A0ABY5AMV2</accession>
<evidence type="ECO:0000313" key="4">
    <source>
        <dbReference type="Proteomes" id="UP001056708"/>
    </source>
</evidence>
<dbReference type="PANTHER" id="PTHR35579">
    <property type="entry name" value="CRISPR SYSTEM CMS ENDORIBONUCLEASE CSM3"/>
    <property type="match status" value="1"/>
</dbReference>
<keyword evidence="1" id="KW-0051">Antiviral defense</keyword>
<evidence type="ECO:0000313" key="3">
    <source>
        <dbReference type="EMBL" id="USR90512.1"/>
    </source>
</evidence>
<dbReference type="CDD" id="cd09726">
    <property type="entry name" value="RAMP_I_III"/>
    <property type="match status" value="1"/>
</dbReference>
<dbReference type="EMBL" id="CP098611">
    <property type="protein sequence ID" value="USR90512.1"/>
    <property type="molecule type" value="Genomic_DNA"/>
</dbReference>
<keyword evidence="4" id="KW-1185">Reference proteome</keyword>
<name>A0ABY5AMV2_9CYAN</name>
<reference evidence="3" key="1">
    <citation type="submission" date="2022-06" db="EMBL/GenBank/DDBJ databases">
        <title>Genome sequence of Phormidium yuhuli AB48 isolated from an industrial photobioreactor environment.</title>
        <authorList>
            <person name="Qiu Y."/>
            <person name="Noonan A.J.C."/>
            <person name="Dofher K."/>
            <person name="Koch M."/>
            <person name="Kieft B."/>
            <person name="Lin X."/>
            <person name="Ziels R.M."/>
            <person name="Hallam S.J."/>
        </authorList>
    </citation>
    <scope>NUCLEOTIDE SEQUENCE</scope>
    <source>
        <strain evidence="3">AB48</strain>
    </source>
</reference>
<sequence>MIPFSLTITMHSDWHVGSGTGRAELDSIVQRDADDLPYLPAKTLTGILRDGCEQAAQALDGGLTGQWNDWLNVLFGDQPALATTPLENEPRPAIVSIHSARLDENLRQALGQKQELRTAIAFMKPGVAIDPESGCAKEDYLRFEEMVRQGATLTAEAQVNFSDAYPGLSPNQYLPFVQGLLTAGAKMVQRLGGKRRRGNGRCEIQLDWGDNGDPLVWLQNNYGQVPDVPELQPTNCAVSLLNNTLNTDGTWVTVPLTVITESPLVLPARTVGNLVECLDYIPGRYLLRYLHKKLGNCVNISQAIANNALILTNATLEIDQQPGRPTPFCLFGEKLDGGLSKGRNLYNRFQEVSPQGIQLKGERGGYLGPWTNNALPAYGKVDLALYTHNTIKDEIQRPSEDVGGLYSYEAIPAGLTFQAELRVSAAVNQQLSTNDPNWHDLLTGKTRIGQSKKDQYGGVKITVGSSSASVKTQLVKSQDIDSNNLLYVWFLSDVLMRGDRLNPTLNPDDFTQALEKELGVSLELREHPTCFSMMVRQRRTESWQVRWGLPRPSLLGWQAGSCLVYTVEGNLDPNKLKQVAIRGMGDRRAEGYGQLSFNDPLLTDQNLSQKQRNSNVGKSKTQNTTAILLSKNKNTQITTQVSDDVFKYARLIEKAAWREAIQSKALAIAQSPQKREEVLGIKISGEDSCPPMSQLGGLRSVLGKLRKRNDSSAITSWITALENVENRREKWPGNSLRQIKDLVTDTNKIWQILNLDSKKLTLTDDGTSKLQATLWAEAVRTLVDAMIRAHKRDLEKVQQNH</sequence>
<dbReference type="Pfam" id="PF03787">
    <property type="entry name" value="RAMPs"/>
    <property type="match status" value="1"/>
</dbReference>
<dbReference type="InterPro" id="IPR052216">
    <property type="entry name" value="CRISPR_Csm3_endoribonuclease"/>
</dbReference>
<organism evidence="3 4">
    <name type="scientific">Phormidium yuhuli AB48</name>
    <dbReference type="NCBI Taxonomy" id="2940671"/>
    <lineage>
        <taxon>Bacteria</taxon>
        <taxon>Bacillati</taxon>
        <taxon>Cyanobacteriota</taxon>
        <taxon>Cyanophyceae</taxon>
        <taxon>Oscillatoriophycideae</taxon>
        <taxon>Oscillatoriales</taxon>
        <taxon>Oscillatoriaceae</taxon>
        <taxon>Phormidium</taxon>
        <taxon>Phormidium yuhuli</taxon>
    </lineage>
</organism>
<gene>
    <name evidence="3" type="ORF">NEA10_16990</name>
</gene>